<gene>
    <name evidence="4" type="ORF">LY08_02344</name>
</gene>
<evidence type="ECO:0000256" key="2">
    <source>
        <dbReference type="SAM" id="MobiDB-lite"/>
    </source>
</evidence>
<comment type="caution">
    <text evidence="4">The sequence shown here is derived from an EMBL/GenBank/DDBJ whole genome shotgun (WGS) entry which is preliminary data.</text>
</comment>
<dbReference type="SUPFAM" id="SSF48452">
    <property type="entry name" value="TPR-like"/>
    <property type="match status" value="1"/>
</dbReference>
<feature type="compositionally biased region" description="Polar residues" evidence="2">
    <location>
        <begin position="224"/>
        <end position="247"/>
    </location>
</feature>
<dbReference type="AlphaFoldDB" id="A0A327R810"/>
<dbReference type="InterPro" id="IPR011990">
    <property type="entry name" value="TPR-like_helical_dom_sf"/>
</dbReference>
<sequence>MKHLLAYILFLVTVTTFAQDKKEEKQTLQAQSYVAEANDLAVNDAFIEAEMEYRKALSLKPTQVAGAYNLGHQYFKKGNFEEALFRHQQAVKNATSKEEKHRAYHNIGNILMEEKKCKEAVEAYKSALRNNPSDDETRYNYAVAKECAVNQKNDEPQEEDNEGDNNKDKEENKDENQKENNEKEQEDQGEDDKKEGDQDKDKDGEPKDEKENEQKEGDQKNEQKQPQPGQLSPQQIKNLLEAMNNQEQKVQEKINAQKVKGAKLQTEKDW</sequence>
<feature type="chain" id="PRO_5016349182" evidence="3">
    <location>
        <begin position="19"/>
        <end position="270"/>
    </location>
</feature>
<protein>
    <submittedName>
        <fullName evidence="4">Tetratricopeptide repeat protein</fullName>
    </submittedName>
</protein>
<keyword evidence="5" id="KW-1185">Reference proteome</keyword>
<dbReference type="SMART" id="SM00028">
    <property type="entry name" value="TPR"/>
    <property type="match status" value="3"/>
</dbReference>
<dbReference type="GO" id="GO:0006493">
    <property type="term" value="P:protein O-linked glycosylation"/>
    <property type="evidence" value="ECO:0007669"/>
    <property type="project" value="TreeGrafter"/>
</dbReference>
<feature type="region of interest" description="Disordered" evidence="2">
    <location>
        <begin position="149"/>
        <end position="247"/>
    </location>
</feature>
<keyword evidence="3" id="KW-0732">Signal</keyword>
<reference evidence="4 5" key="1">
    <citation type="submission" date="2018-06" db="EMBL/GenBank/DDBJ databases">
        <title>Genomic Encyclopedia of Archaeal and Bacterial Type Strains, Phase II (KMG-II): from individual species to whole genera.</title>
        <authorList>
            <person name="Goeker M."/>
        </authorList>
    </citation>
    <scope>NUCLEOTIDE SEQUENCE [LARGE SCALE GENOMIC DNA]</scope>
    <source>
        <strain evidence="4 5">DSM 24464</strain>
    </source>
</reference>
<name>A0A327R810_9FLAO</name>
<evidence type="ECO:0000313" key="4">
    <source>
        <dbReference type="EMBL" id="RAJ12092.1"/>
    </source>
</evidence>
<dbReference type="Gene3D" id="1.25.40.10">
    <property type="entry name" value="Tetratricopeptide repeat domain"/>
    <property type="match status" value="1"/>
</dbReference>
<feature type="repeat" description="TPR" evidence="1">
    <location>
        <begin position="101"/>
        <end position="134"/>
    </location>
</feature>
<keyword evidence="1" id="KW-0802">TPR repeat</keyword>
<proteinExistence type="predicted"/>
<dbReference type="PANTHER" id="PTHR44998:SF1">
    <property type="entry name" value="UDP-N-ACETYLGLUCOSAMINE--PEPTIDE N-ACETYLGLUCOSAMINYLTRANSFERASE 110 KDA SUBUNIT"/>
    <property type="match status" value="1"/>
</dbReference>
<dbReference type="OrthoDB" id="1525165at2"/>
<dbReference type="GO" id="GO:0016757">
    <property type="term" value="F:glycosyltransferase activity"/>
    <property type="evidence" value="ECO:0007669"/>
    <property type="project" value="TreeGrafter"/>
</dbReference>
<feature type="signal peptide" evidence="3">
    <location>
        <begin position="1"/>
        <end position="18"/>
    </location>
</feature>
<accession>A0A327R810</accession>
<dbReference type="Proteomes" id="UP000248703">
    <property type="component" value="Unassembled WGS sequence"/>
</dbReference>
<feature type="compositionally biased region" description="Basic and acidic residues" evidence="2">
    <location>
        <begin position="164"/>
        <end position="183"/>
    </location>
</feature>
<dbReference type="PROSITE" id="PS50005">
    <property type="entry name" value="TPR"/>
    <property type="match status" value="1"/>
</dbReference>
<evidence type="ECO:0000313" key="5">
    <source>
        <dbReference type="Proteomes" id="UP000248703"/>
    </source>
</evidence>
<dbReference type="Pfam" id="PF13424">
    <property type="entry name" value="TPR_12"/>
    <property type="match status" value="1"/>
</dbReference>
<dbReference type="PANTHER" id="PTHR44998">
    <property type="match status" value="1"/>
</dbReference>
<feature type="compositionally biased region" description="Basic and acidic residues" evidence="2">
    <location>
        <begin position="191"/>
        <end position="223"/>
    </location>
</feature>
<dbReference type="InterPro" id="IPR019734">
    <property type="entry name" value="TPR_rpt"/>
</dbReference>
<evidence type="ECO:0000256" key="1">
    <source>
        <dbReference type="PROSITE-ProRule" id="PRU00339"/>
    </source>
</evidence>
<dbReference type="RefSeq" id="WP_111660614.1">
    <property type="nucleotide sequence ID" value="NZ_QLLO01000009.1"/>
</dbReference>
<evidence type="ECO:0000256" key="3">
    <source>
        <dbReference type="SAM" id="SignalP"/>
    </source>
</evidence>
<dbReference type="EMBL" id="QLLO01000009">
    <property type="protein sequence ID" value="RAJ12092.1"/>
    <property type="molecule type" value="Genomic_DNA"/>
</dbReference>
<organism evidence="4 5">
    <name type="scientific">Olleya aquimaris</name>
    <dbReference type="NCBI Taxonomy" id="639310"/>
    <lineage>
        <taxon>Bacteria</taxon>
        <taxon>Pseudomonadati</taxon>
        <taxon>Bacteroidota</taxon>
        <taxon>Flavobacteriia</taxon>
        <taxon>Flavobacteriales</taxon>
        <taxon>Flavobacteriaceae</taxon>
    </lineage>
</organism>